<keyword evidence="8" id="KW-1133">Transmembrane helix</keyword>
<keyword evidence="2 6" id="KW-0813">Transport</keyword>
<dbReference type="Pfam" id="PF03223">
    <property type="entry name" value="V-ATPase_C"/>
    <property type="match status" value="1"/>
</dbReference>
<dbReference type="SUPFAM" id="SSF118203">
    <property type="entry name" value="Vacuolar ATP synthase subunit C"/>
    <property type="match status" value="1"/>
</dbReference>
<sequence>MSELWLVSVPGEQYNHINSLSGDLCGIKSEMKLPELKVGTLDQLIQLSDELSKADAFGESVCRKVSGCMLDILDGDKAQASEHLRMNNGKDSANMWVTKFRWDAAKFPSRVALPQLLGNAPMSRSANTIKHQESTKLVLCVLRIALYGVIVVSSLVFASFLNGYWDRLSLYVAGLFGIFFLSEVMVAISLGIPKPPSSPKKEQEQELAKPVIAPTIDLRDHTRAIAACLKRSDPNKRETRSPASLNSSLRHRIKSPHKPLNTERDLEEYLQSFVGPDNKSTLIAPPKEVWQSPIRFSDYPNKFKFQLSKTPPSKPINPLLPFDTSGAEETSTNAWIQLGVTNRELNNWQLNLRSHLWTCIVSPLSTEIDRINKELKAVLPDVQIGKTSISDLQMVSNTHLSQDIRRVIPYLEVGSNHGYFVQRLRTLAQEGYLSSYIWNGGEDYNGQKWSKQYPTDTAILIHIFSCWMDNHMPPDPSAGPDARAFTNRFILRAKSLVKQKEKMKINPNSKKKIAFPVSVRVPVSVVEFSEDPPEYYIQHLDQEKLKNNEIEYQIKKFPAGRYNPLQGILLLLYLLKKENYGEIAGVSLGPAGLNLLSVFNEK</sequence>
<dbReference type="PANTHER" id="PTHR21780">
    <property type="entry name" value="TRANSMEMBRANE PROTEIN 209"/>
    <property type="match status" value="1"/>
</dbReference>
<keyword evidence="4 6" id="KW-0406">Ion transport</keyword>
<dbReference type="InterPro" id="IPR036132">
    <property type="entry name" value="Vac_ATP_synth_c_sf"/>
</dbReference>
<dbReference type="EMBL" id="FN655252">
    <property type="protein sequence ID" value="CBY38535.1"/>
    <property type="molecule type" value="Genomic_DNA"/>
</dbReference>
<name>E4YSU6_OIKDI</name>
<evidence type="ECO:0000256" key="8">
    <source>
        <dbReference type="SAM" id="Phobius"/>
    </source>
</evidence>
<feature type="transmembrane region" description="Helical" evidence="8">
    <location>
        <begin position="170"/>
        <end position="192"/>
    </location>
</feature>
<dbReference type="Proteomes" id="UP000011014">
    <property type="component" value="Unassembled WGS sequence"/>
</dbReference>
<reference evidence="9" key="1">
    <citation type="journal article" date="2010" name="Science">
        <title>Plasticity of animal genome architecture unmasked by rapid evolution of a pelagic tunicate.</title>
        <authorList>
            <person name="Denoeud F."/>
            <person name="Henriet S."/>
            <person name="Mungpakdee S."/>
            <person name="Aury J.M."/>
            <person name="Da Silva C."/>
            <person name="Brinkmann H."/>
            <person name="Mikhaleva J."/>
            <person name="Olsen L.C."/>
            <person name="Jubin C."/>
            <person name="Canestro C."/>
            <person name="Bouquet J.M."/>
            <person name="Danks G."/>
            <person name="Poulain J."/>
            <person name="Campsteijn C."/>
            <person name="Adamski M."/>
            <person name="Cross I."/>
            <person name="Yadetie F."/>
            <person name="Muffato M."/>
            <person name="Louis A."/>
            <person name="Butcher S."/>
            <person name="Tsagkogeorga G."/>
            <person name="Konrad A."/>
            <person name="Singh S."/>
            <person name="Jensen M.F."/>
            <person name="Cong E.H."/>
            <person name="Eikeseth-Otteraa H."/>
            <person name="Noel B."/>
            <person name="Anthouard V."/>
            <person name="Porcel B.M."/>
            <person name="Kachouri-Lafond R."/>
            <person name="Nishino A."/>
            <person name="Ugolini M."/>
            <person name="Chourrout P."/>
            <person name="Nishida H."/>
            <person name="Aasland R."/>
            <person name="Huzurbazar S."/>
            <person name="Westhof E."/>
            <person name="Delsuc F."/>
            <person name="Lehrach H."/>
            <person name="Reinhardt R."/>
            <person name="Weissenbach J."/>
            <person name="Roy S.W."/>
            <person name="Artiguenave F."/>
            <person name="Postlethwait J.H."/>
            <person name="Manak J.R."/>
            <person name="Thompson E.M."/>
            <person name="Jaillon O."/>
            <person name="Du Pasquier L."/>
            <person name="Boudinot P."/>
            <person name="Liberles D.A."/>
            <person name="Volff J.N."/>
            <person name="Philippe H."/>
            <person name="Lenhard B."/>
            <person name="Roest Crollius H."/>
            <person name="Wincker P."/>
            <person name="Chourrout D."/>
        </authorList>
    </citation>
    <scope>NUCLEOTIDE SEQUENCE [LARGE SCALE GENOMIC DNA]</scope>
</reference>
<dbReference type="InterPro" id="IPR019176">
    <property type="entry name" value="Cytochrome_B561-rel"/>
</dbReference>
<protein>
    <recommendedName>
        <fullName evidence="6">V-type proton ATPase subunit C</fullName>
    </recommendedName>
</protein>
<dbReference type="InterPro" id="IPR004907">
    <property type="entry name" value="ATPase_V1-cplx_csu"/>
</dbReference>
<accession>E4YSU6</accession>
<evidence type="ECO:0000256" key="6">
    <source>
        <dbReference type="RuleBase" id="RU364010"/>
    </source>
</evidence>
<dbReference type="Gene3D" id="1.20.1460.10">
    <property type="entry name" value="subunit c (vma5p) of the yeast v-atpase, domain 2"/>
    <property type="match status" value="1"/>
</dbReference>
<feature type="region of interest" description="Disordered" evidence="7">
    <location>
        <begin position="229"/>
        <end position="259"/>
    </location>
</feature>
<feature type="compositionally biased region" description="Basic and acidic residues" evidence="7">
    <location>
        <begin position="230"/>
        <end position="240"/>
    </location>
</feature>
<feature type="transmembrane region" description="Helical" evidence="8">
    <location>
        <begin position="137"/>
        <end position="158"/>
    </location>
</feature>
<gene>
    <name evidence="9" type="ORF">GSOID_T00032485001</name>
</gene>
<evidence type="ECO:0000256" key="1">
    <source>
        <dbReference type="ARBA" id="ARBA00006138"/>
    </source>
</evidence>
<dbReference type="AlphaFoldDB" id="E4YSU6"/>
<dbReference type="GO" id="GO:0033180">
    <property type="term" value="C:proton-transporting V-type ATPase, V1 domain"/>
    <property type="evidence" value="ECO:0007669"/>
    <property type="project" value="InterPro"/>
</dbReference>
<evidence type="ECO:0000313" key="9">
    <source>
        <dbReference type="EMBL" id="CBY38535.1"/>
    </source>
</evidence>
<keyword evidence="3 6" id="KW-0375">Hydrogen ion transport</keyword>
<comment type="function">
    <text evidence="5 6">Subunit of the V1 complex of vacuolar(H+)-ATPase (V-ATPase), a multisubunit enzyme composed of a peripheral complex (V1) that hydrolyzes ATP and a membrane integral complex (V0) that translocates protons. V-ATPase is responsible for acidifying and maintaining the pH of intracellular compartments and in some cell types, is targeted to the plasma membrane, where it is responsible for acidifying the extracellular environment. Subunit C is necessary for the assembly of the catalytic sector of the enzyme and is likely to have a specific function in its catalytic activity.</text>
</comment>
<keyword evidence="8" id="KW-0812">Transmembrane</keyword>
<evidence type="ECO:0000256" key="5">
    <source>
        <dbReference type="ARBA" id="ARBA00046006"/>
    </source>
</evidence>
<proteinExistence type="inferred from homology"/>
<dbReference type="GO" id="GO:0046961">
    <property type="term" value="F:proton-transporting ATPase activity, rotational mechanism"/>
    <property type="evidence" value="ECO:0007669"/>
    <property type="project" value="InterPro"/>
</dbReference>
<dbReference type="PANTHER" id="PTHR21780:SF0">
    <property type="entry name" value="TRANSMEMBRANE PROTEIN 209"/>
    <property type="match status" value="1"/>
</dbReference>
<organism evidence="9">
    <name type="scientific">Oikopleura dioica</name>
    <name type="common">Tunicate</name>
    <dbReference type="NCBI Taxonomy" id="34765"/>
    <lineage>
        <taxon>Eukaryota</taxon>
        <taxon>Metazoa</taxon>
        <taxon>Chordata</taxon>
        <taxon>Tunicata</taxon>
        <taxon>Appendicularia</taxon>
        <taxon>Copelata</taxon>
        <taxon>Oikopleuridae</taxon>
        <taxon>Oikopleura</taxon>
    </lineage>
</organism>
<evidence type="ECO:0000256" key="2">
    <source>
        <dbReference type="ARBA" id="ARBA00022448"/>
    </source>
</evidence>
<keyword evidence="8" id="KW-0472">Membrane</keyword>
<comment type="subunit">
    <text evidence="6">V-ATPase is a heteromultimeric enzyme made up of two complexes: the ATP-hydrolytic V1 complex and the proton translocation V0 complex. The V1 complex consists of three catalytic AB heterodimers that form a heterohexamer, three peripheral stalks each consisting of EG heterodimers, one central rotor including subunits D and F, and the regulatory subunits C and H. The proton translocation complex V0 consists of the proton transport subunit a, a ring of proteolipid subunits c9c'', rotary subunit d, subunits e and f, and two accessory subunits.</text>
</comment>
<evidence type="ECO:0000256" key="4">
    <source>
        <dbReference type="ARBA" id="ARBA00023065"/>
    </source>
</evidence>
<evidence type="ECO:0000256" key="3">
    <source>
        <dbReference type="ARBA" id="ARBA00022781"/>
    </source>
</evidence>
<dbReference type="Pfam" id="PF09786">
    <property type="entry name" value="CytochromB561_N"/>
    <property type="match status" value="1"/>
</dbReference>
<evidence type="ECO:0000256" key="7">
    <source>
        <dbReference type="SAM" id="MobiDB-lite"/>
    </source>
</evidence>
<comment type="similarity">
    <text evidence="1 6">Belongs to the V-ATPase C subunit family.</text>
</comment>